<dbReference type="Gene3D" id="3.40.50.1820">
    <property type="entry name" value="alpha/beta hydrolase"/>
    <property type="match status" value="1"/>
</dbReference>
<keyword evidence="5" id="KW-0732">Signal</keyword>
<dbReference type="PANTHER" id="PTHR10272">
    <property type="entry name" value="PLATELET-ACTIVATING FACTOR ACETYLHYDROLASE"/>
    <property type="match status" value="1"/>
</dbReference>
<sequence length="409" mass="43952">MPTPVLRGALAAAVALLSLTASVVPAAPALAGASAVDAAHVVTGASPVPGSPDTRGRTPALPEPTGPHPVGTTTLHLVDDSRPDPWVAEAASRELMVTLWYPARASRGRRAPYMTAQESALLLKDQNLDRVPPDTLSRTRTNAFVDAPPRGRGRALPLVVLSPGFSVSRSSLTALAEELASRGYVVAGIDHTYEASGTTFPDGRTATCVACESEESPEFGEKTTKGRAADVSFVLDRLIGADPAWPAAGLIDPSRIGMAGHSIGGNSATWTMLTDRRVRAGVNMDGTFYMPIPGKGLTRPFLMLGAGRIHKPGGLDDTWDRDWRRMTGWKRWLTVEGADHGSFSDYPMLTEQLGVDVNGRFSGARGVEITNRYVNAFFDLHLRKRSRPLLDGPSRRYPEVRSWLGRPSW</sequence>
<dbReference type="EMBL" id="JACHMP010000001">
    <property type="protein sequence ID" value="MBB5820862.1"/>
    <property type="molecule type" value="Genomic_DNA"/>
</dbReference>
<accession>A0A7W9IHG8</accession>
<evidence type="ECO:0000256" key="2">
    <source>
        <dbReference type="ARBA" id="ARBA00022963"/>
    </source>
</evidence>
<evidence type="ECO:0000256" key="1">
    <source>
        <dbReference type="ARBA" id="ARBA00022801"/>
    </source>
</evidence>
<evidence type="ECO:0000256" key="5">
    <source>
        <dbReference type="SAM" id="SignalP"/>
    </source>
</evidence>
<keyword evidence="7" id="KW-1185">Reference proteome</keyword>
<feature type="region of interest" description="Disordered" evidence="4">
    <location>
        <begin position="45"/>
        <end position="70"/>
    </location>
</feature>
<keyword evidence="1 6" id="KW-0378">Hydrolase</keyword>
<dbReference type="GO" id="GO:0016042">
    <property type="term" value="P:lipid catabolic process"/>
    <property type="evidence" value="ECO:0007669"/>
    <property type="project" value="UniProtKB-KW"/>
</dbReference>
<proteinExistence type="predicted"/>
<reference evidence="6 7" key="1">
    <citation type="submission" date="2020-08" db="EMBL/GenBank/DDBJ databases">
        <title>Sequencing the genomes of 1000 actinobacteria strains.</title>
        <authorList>
            <person name="Klenk H.-P."/>
        </authorList>
    </citation>
    <scope>NUCLEOTIDE SEQUENCE [LARGE SCALE GENOMIC DNA]</scope>
    <source>
        <strain evidence="6 7">DSM 46887</strain>
    </source>
</reference>
<keyword evidence="2" id="KW-0442">Lipid degradation</keyword>
<feature type="chain" id="PRO_5031473984" evidence="5">
    <location>
        <begin position="27"/>
        <end position="409"/>
    </location>
</feature>
<feature type="signal peptide" evidence="5">
    <location>
        <begin position="1"/>
        <end position="26"/>
    </location>
</feature>
<name>A0A7W9IHG8_9ACTN</name>
<protein>
    <submittedName>
        <fullName evidence="6">Putative dienelactone hydrolase</fullName>
    </submittedName>
</protein>
<evidence type="ECO:0000313" key="6">
    <source>
        <dbReference type="EMBL" id="MBB5820862.1"/>
    </source>
</evidence>
<evidence type="ECO:0000313" key="7">
    <source>
        <dbReference type="Proteomes" id="UP000540685"/>
    </source>
</evidence>
<keyword evidence="3" id="KW-0443">Lipid metabolism</keyword>
<evidence type="ECO:0000256" key="3">
    <source>
        <dbReference type="ARBA" id="ARBA00023098"/>
    </source>
</evidence>
<dbReference type="RefSeq" id="WP_184547286.1">
    <property type="nucleotide sequence ID" value="NZ_JACHMP010000001.1"/>
</dbReference>
<gene>
    <name evidence="6" type="ORF">F4562_003924</name>
</gene>
<dbReference type="PANTHER" id="PTHR10272:SF0">
    <property type="entry name" value="PLATELET-ACTIVATING FACTOR ACETYLHYDROLASE"/>
    <property type="match status" value="1"/>
</dbReference>
<organism evidence="6 7">
    <name type="scientific">Streptosporangium becharense</name>
    <dbReference type="NCBI Taxonomy" id="1816182"/>
    <lineage>
        <taxon>Bacteria</taxon>
        <taxon>Bacillati</taxon>
        <taxon>Actinomycetota</taxon>
        <taxon>Actinomycetes</taxon>
        <taxon>Streptosporangiales</taxon>
        <taxon>Streptosporangiaceae</taxon>
        <taxon>Streptosporangium</taxon>
    </lineage>
</organism>
<dbReference type="Proteomes" id="UP000540685">
    <property type="component" value="Unassembled WGS sequence"/>
</dbReference>
<dbReference type="Pfam" id="PF03403">
    <property type="entry name" value="PAF-AH_p_II"/>
    <property type="match status" value="2"/>
</dbReference>
<evidence type="ECO:0000256" key="4">
    <source>
        <dbReference type="SAM" id="MobiDB-lite"/>
    </source>
</evidence>
<comment type="caution">
    <text evidence="6">The sequence shown here is derived from an EMBL/GenBank/DDBJ whole genome shotgun (WGS) entry which is preliminary data.</text>
</comment>
<dbReference type="GO" id="GO:0003847">
    <property type="term" value="F:1-alkyl-2-acetylglycerophosphocholine esterase activity"/>
    <property type="evidence" value="ECO:0007669"/>
    <property type="project" value="TreeGrafter"/>
</dbReference>
<dbReference type="AlphaFoldDB" id="A0A7W9IHG8"/>
<dbReference type="InterPro" id="IPR029058">
    <property type="entry name" value="AB_hydrolase_fold"/>
</dbReference>
<dbReference type="SUPFAM" id="SSF53474">
    <property type="entry name" value="alpha/beta-Hydrolases"/>
    <property type="match status" value="1"/>
</dbReference>